<dbReference type="OrthoDB" id="5874024at2759"/>
<dbReference type="InterPro" id="IPR013854">
    <property type="entry name" value="TF_AP2_C"/>
</dbReference>
<accession>A0A260ZR07</accession>
<dbReference type="Pfam" id="PF03299">
    <property type="entry name" value="TF_AP-2"/>
    <property type="match status" value="1"/>
</dbReference>
<organism evidence="1 2">
    <name type="scientific">Caenorhabditis remanei</name>
    <name type="common">Caenorhabditis vulgaris</name>
    <dbReference type="NCBI Taxonomy" id="31234"/>
    <lineage>
        <taxon>Eukaryota</taxon>
        <taxon>Metazoa</taxon>
        <taxon>Ecdysozoa</taxon>
        <taxon>Nematoda</taxon>
        <taxon>Chromadorea</taxon>
        <taxon>Rhabditida</taxon>
        <taxon>Rhabditina</taxon>
        <taxon>Rhabditomorpha</taxon>
        <taxon>Rhabditoidea</taxon>
        <taxon>Rhabditidae</taxon>
        <taxon>Peloderinae</taxon>
        <taxon>Caenorhabditis</taxon>
    </lineage>
</organism>
<dbReference type="HOGENOM" id="CLU_084571_0_0_1"/>
<proteinExistence type="predicted"/>
<dbReference type="PANTHER" id="PTHR10812:SF15">
    <property type="entry name" value="TRANSCRIPTION FACTOR APTF-2"/>
    <property type="match status" value="1"/>
</dbReference>
<dbReference type="GO" id="GO:0005634">
    <property type="term" value="C:nucleus"/>
    <property type="evidence" value="ECO:0007669"/>
    <property type="project" value="UniProtKB-SubCell"/>
</dbReference>
<name>A0A260ZR07_CAERE</name>
<dbReference type="EMBL" id="NMWX01000057">
    <property type="protein sequence ID" value="OZF88176.1"/>
    <property type="molecule type" value="Genomic_DNA"/>
</dbReference>
<keyword evidence="2" id="KW-1185">Reference proteome</keyword>
<evidence type="ECO:0000313" key="1">
    <source>
        <dbReference type="EMBL" id="OZF88176.1"/>
    </source>
</evidence>
<dbReference type="GO" id="GO:0000977">
    <property type="term" value="F:RNA polymerase II transcription regulatory region sequence-specific DNA binding"/>
    <property type="evidence" value="ECO:0007669"/>
    <property type="project" value="TreeGrafter"/>
</dbReference>
<dbReference type="Proteomes" id="UP000216624">
    <property type="component" value="Unassembled WGS sequence"/>
</dbReference>
<dbReference type="KEGG" id="crq:GCK72_022784"/>
<dbReference type="CTD" id="9797519"/>
<protein>
    <submittedName>
        <fullName evidence="1">Uncharacterized protein</fullName>
    </submittedName>
</protein>
<sequence>MELNASMELPEGFTDKSDICIDEIPSGFEKEDPQQDHFSLVQGRTSTSHKPVFYHVTTDEVNRRINGIEKLNSSSMACNLKKSKVKNGGEILRKKLEERGVEVNLNKRQNVTPNTIIPLTEAEAVHFGKDLGKSIDEAYPRDELAEEFASEALSNDSAQLESLVELDAFRECMASLKNVFSSVVPPCTGLRPKASNNVDLNLDMERFSQATHGMGIITNHLWLQELTTLGTDMAKEIKEKVESKKENNAK</sequence>
<dbReference type="GO" id="GO:0000981">
    <property type="term" value="F:DNA-binding transcription factor activity, RNA polymerase II-specific"/>
    <property type="evidence" value="ECO:0007669"/>
    <property type="project" value="TreeGrafter"/>
</dbReference>
<dbReference type="InterPro" id="IPR004979">
    <property type="entry name" value="TF_AP2"/>
</dbReference>
<dbReference type="PANTHER" id="PTHR10812">
    <property type="entry name" value="TRANSCRIPTION FACTOR AP-2"/>
    <property type="match status" value="1"/>
</dbReference>
<dbReference type="STRING" id="31234.E3NKT3"/>
<comment type="caution">
    <text evidence="1">The sequence shown here is derived from an EMBL/GenBank/DDBJ whole genome shotgun (WGS) entry which is preliminary data.</text>
</comment>
<gene>
    <name evidence="1" type="ORF">FL82_22899</name>
</gene>
<feature type="non-terminal residue" evidence="1">
    <location>
        <position position="1"/>
    </location>
</feature>
<dbReference type="GO" id="GO:0042127">
    <property type="term" value="P:regulation of cell population proliferation"/>
    <property type="evidence" value="ECO:0007669"/>
    <property type="project" value="TreeGrafter"/>
</dbReference>
<dbReference type="OMA" id="DICIDEI"/>
<evidence type="ECO:0000313" key="2">
    <source>
        <dbReference type="Proteomes" id="UP000216624"/>
    </source>
</evidence>
<dbReference type="eggNOG" id="KOG3811">
    <property type="taxonomic scope" value="Eukaryota"/>
</dbReference>
<reference evidence="1" key="1">
    <citation type="submission" date="2017-08" db="EMBL/GenBank/DDBJ databases">
        <authorList>
            <person name="de Groot N.N."/>
        </authorList>
    </citation>
    <scope>NUCLEOTIDE SEQUENCE [LARGE SCALE GENOMIC DNA]</scope>
    <source>
        <strain evidence="1">PX439</strain>
    </source>
</reference>